<protein>
    <submittedName>
        <fullName evidence="1">Uncharacterized protein</fullName>
    </submittedName>
</protein>
<sequence length="150" mass="16734">MVAGQPRRADFPSILTHVHFYVEKEEILQASQKKADLIYKGHNIQLFQDLAPTTLRRLALLPVPADQVLLLQWCLGRDDERGGQIADAPGRGTTRSGFAQAAERVCWCGLELALVCALDTAAWDFLQVQGTCTLPRYTDETIWPSVTLVR</sequence>
<comment type="caution">
    <text evidence="1">The sequence shown here is derived from an EMBL/GenBank/DDBJ whole genome shotgun (WGS) entry which is preliminary data.</text>
</comment>
<organism evidence="1 2">
    <name type="scientific">Pleurodeles waltl</name>
    <name type="common">Iberian ribbed newt</name>
    <dbReference type="NCBI Taxonomy" id="8319"/>
    <lineage>
        <taxon>Eukaryota</taxon>
        <taxon>Metazoa</taxon>
        <taxon>Chordata</taxon>
        <taxon>Craniata</taxon>
        <taxon>Vertebrata</taxon>
        <taxon>Euteleostomi</taxon>
        <taxon>Amphibia</taxon>
        <taxon>Batrachia</taxon>
        <taxon>Caudata</taxon>
        <taxon>Salamandroidea</taxon>
        <taxon>Salamandridae</taxon>
        <taxon>Pleurodelinae</taxon>
        <taxon>Pleurodeles</taxon>
    </lineage>
</organism>
<evidence type="ECO:0000313" key="2">
    <source>
        <dbReference type="Proteomes" id="UP001066276"/>
    </source>
</evidence>
<proteinExistence type="predicted"/>
<evidence type="ECO:0000313" key="1">
    <source>
        <dbReference type="EMBL" id="KAJ1178813.1"/>
    </source>
</evidence>
<gene>
    <name evidence="1" type="ORF">NDU88_004055</name>
</gene>
<accession>A0AAV7TQV8</accession>
<dbReference type="Proteomes" id="UP001066276">
    <property type="component" value="Chromosome 3_2"/>
</dbReference>
<dbReference type="AlphaFoldDB" id="A0AAV7TQV8"/>
<dbReference type="Gene3D" id="3.30.70.1820">
    <property type="entry name" value="L1 transposable element, RRM domain"/>
    <property type="match status" value="1"/>
</dbReference>
<name>A0AAV7TQV8_PLEWA</name>
<reference evidence="1" key="1">
    <citation type="journal article" date="2022" name="bioRxiv">
        <title>Sequencing and chromosome-scale assembly of the giantPleurodeles waltlgenome.</title>
        <authorList>
            <person name="Brown T."/>
            <person name="Elewa A."/>
            <person name="Iarovenko S."/>
            <person name="Subramanian E."/>
            <person name="Araus A.J."/>
            <person name="Petzold A."/>
            <person name="Susuki M."/>
            <person name="Suzuki K.-i.T."/>
            <person name="Hayashi T."/>
            <person name="Toyoda A."/>
            <person name="Oliveira C."/>
            <person name="Osipova E."/>
            <person name="Leigh N.D."/>
            <person name="Simon A."/>
            <person name="Yun M.H."/>
        </authorList>
    </citation>
    <scope>NUCLEOTIDE SEQUENCE</scope>
    <source>
        <strain evidence="1">20211129_DDA</strain>
        <tissue evidence="1">Liver</tissue>
    </source>
</reference>
<dbReference type="EMBL" id="JANPWB010000006">
    <property type="protein sequence ID" value="KAJ1178813.1"/>
    <property type="molecule type" value="Genomic_DNA"/>
</dbReference>
<keyword evidence="2" id="KW-1185">Reference proteome</keyword>